<dbReference type="InterPro" id="IPR023610">
    <property type="entry name" value="PInositol-4/5-P-5/4-kinase"/>
</dbReference>
<evidence type="ECO:0000256" key="2">
    <source>
        <dbReference type="SAM" id="MobiDB-lite"/>
    </source>
</evidence>
<dbReference type="GO" id="GO:0005886">
    <property type="term" value="C:plasma membrane"/>
    <property type="evidence" value="ECO:0007669"/>
    <property type="project" value="TreeGrafter"/>
</dbReference>
<dbReference type="PROSITE" id="PS51455">
    <property type="entry name" value="PIPK"/>
    <property type="match status" value="1"/>
</dbReference>
<feature type="region of interest" description="Disordered" evidence="2">
    <location>
        <begin position="266"/>
        <end position="369"/>
    </location>
</feature>
<evidence type="ECO:0000259" key="3">
    <source>
        <dbReference type="PROSITE" id="PS51455"/>
    </source>
</evidence>
<dbReference type="InterPro" id="IPR002498">
    <property type="entry name" value="PInositol-4-P-4/5-kinase_core"/>
</dbReference>
<evidence type="ECO:0000313" key="5">
    <source>
        <dbReference type="EMBL" id="VFT88708.1"/>
    </source>
</evidence>
<dbReference type="PANTHER" id="PTHR23086">
    <property type="entry name" value="PHOSPHATIDYLINOSITOL-4-PHOSPHATE 5-KINASE"/>
    <property type="match status" value="1"/>
</dbReference>
<protein>
    <submittedName>
        <fullName evidence="5">Aste57867_11853 protein</fullName>
    </submittedName>
</protein>
<organism evidence="5 6">
    <name type="scientific">Aphanomyces stellatus</name>
    <dbReference type="NCBI Taxonomy" id="120398"/>
    <lineage>
        <taxon>Eukaryota</taxon>
        <taxon>Sar</taxon>
        <taxon>Stramenopiles</taxon>
        <taxon>Oomycota</taxon>
        <taxon>Saprolegniomycetes</taxon>
        <taxon>Saprolegniales</taxon>
        <taxon>Verrucalvaceae</taxon>
        <taxon>Aphanomyces</taxon>
    </lineage>
</organism>
<feature type="domain" description="PIPK" evidence="3">
    <location>
        <begin position="10"/>
        <end position="430"/>
    </location>
</feature>
<dbReference type="EMBL" id="CAADRA010005337">
    <property type="protein sequence ID" value="VFT88708.1"/>
    <property type="molecule type" value="Genomic_DNA"/>
</dbReference>
<dbReference type="GO" id="GO:0005524">
    <property type="term" value="F:ATP binding"/>
    <property type="evidence" value="ECO:0007669"/>
    <property type="project" value="UniProtKB-UniRule"/>
</dbReference>
<dbReference type="CDD" id="cd00139">
    <property type="entry name" value="PIPKc"/>
    <property type="match status" value="1"/>
</dbReference>
<dbReference type="OrthoDB" id="2129491at2759"/>
<keyword evidence="1" id="KW-0808">Transferase</keyword>
<feature type="compositionally biased region" description="Polar residues" evidence="2">
    <location>
        <begin position="335"/>
        <end position="344"/>
    </location>
</feature>
<dbReference type="EMBL" id="VJMH01005316">
    <property type="protein sequence ID" value="KAF0697469.1"/>
    <property type="molecule type" value="Genomic_DNA"/>
</dbReference>
<keyword evidence="1" id="KW-0067">ATP-binding</keyword>
<dbReference type="Gene3D" id="3.30.810.10">
    <property type="entry name" value="2-Layer Sandwich"/>
    <property type="match status" value="1"/>
</dbReference>
<dbReference type="Pfam" id="PF01504">
    <property type="entry name" value="PIP5K"/>
    <property type="match status" value="1"/>
</dbReference>
<dbReference type="SUPFAM" id="SSF56104">
    <property type="entry name" value="SAICAR synthase-like"/>
    <property type="match status" value="1"/>
</dbReference>
<dbReference type="GO" id="GO:0016308">
    <property type="term" value="F:1-phosphatidylinositol-4-phosphate 5-kinase activity"/>
    <property type="evidence" value="ECO:0007669"/>
    <property type="project" value="TreeGrafter"/>
</dbReference>
<keyword evidence="1" id="KW-0547">Nucleotide-binding</keyword>
<proteinExistence type="predicted"/>
<evidence type="ECO:0000256" key="1">
    <source>
        <dbReference type="PROSITE-ProRule" id="PRU00781"/>
    </source>
</evidence>
<dbReference type="InterPro" id="IPR027484">
    <property type="entry name" value="PInositol-4-P-5-kinase_N"/>
</dbReference>
<evidence type="ECO:0000313" key="6">
    <source>
        <dbReference type="Proteomes" id="UP000332933"/>
    </source>
</evidence>
<dbReference type="Proteomes" id="UP000332933">
    <property type="component" value="Unassembled WGS sequence"/>
</dbReference>
<accession>A0A485KUI3</accession>
<dbReference type="GO" id="GO:0046854">
    <property type="term" value="P:phosphatidylinositol phosphate biosynthetic process"/>
    <property type="evidence" value="ECO:0007669"/>
    <property type="project" value="TreeGrafter"/>
</dbReference>
<dbReference type="AlphaFoldDB" id="A0A485KUI3"/>
<dbReference type="PANTHER" id="PTHR23086:SF8">
    <property type="entry name" value="PHOSPHATIDYLINOSITOL 5-PHOSPHATE 4-KINASE, ISOFORM A"/>
    <property type="match status" value="1"/>
</dbReference>
<keyword evidence="6" id="KW-1185">Reference proteome</keyword>
<gene>
    <name evidence="5" type="primary">Aste57867_11853</name>
    <name evidence="4" type="ORF">As57867_011808</name>
    <name evidence="5" type="ORF">ASTE57867_11853</name>
</gene>
<dbReference type="Gene3D" id="3.30.800.10">
    <property type="entry name" value="Phosphatidylinositol Phosphate Kinase II Beta"/>
    <property type="match status" value="1"/>
</dbReference>
<reference evidence="4" key="2">
    <citation type="submission" date="2019-06" db="EMBL/GenBank/DDBJ databases">
        <title>Genomics analysis of Aphanomyces spp. identifies a new class of oomycete effector associated with host adaptation.</title>
        <authorList>
            <person name="Gaulin E."/>
        </authorList>
    </citation>
    <scope>NUCLEOTIDE SEQUENCE</scope>
    <source>
        <strain evidence="4">CBS 578.67</strain>
    </source>
</reference>
<dbReference type="SMART" id="SM00330">
    <property type="entry name" value="PIPKc"/>
    <property type="match status" value="1"/>
</dbReference>
<reference evidence="5 6" key="1">
    <citation type="submission" date="2019-03" db="EMBL/GenBank/DDBJ databases">
        <authorList>
            <person name="Gaulin E."/>
            <person name="Dumas B."/>
        </authorList>
    </citation>
    <scope>NUCLEOTIDE SEQUENCE [LARGE SCALE GENOMIC DNA]</scope>
    <source>
        <strain evidence="5">CBS 568.67</strain>
    </source>
</reference>
<sequence>MEITFTKPDGKEIDGHHAQYTLAYCMMAGIHYSAGSLDMFKHRLEMTDYMRVVKREFPANPQTKHSFKFKDYSPDIFRQVRHCFGVDSADYMITLCGDSNYIEFMSNSKSGQFFFYSHDGRFMIKTQTKKESKFLRRILPHYHKFVMDNPNTLVTRFYGMHRVEMQQLKAQMHFVIMASVFSTPKAIHLRFDLKGSKVGRSATAKEKARANPVLKDNDLVDANVRLSLGPATRALFLVQLRKDVTFLQQLNIMDYSLLVGIHKPNQEPTESVGSDHCHTSRPTSDVEPGTPQTPHEPPSTPQTPHVPETPPAPLVTRDRTGSASTPRHLRDLQHESSASPRTPKTSTASSVTGGGSIFCRDAGGMYARTPNRKRTGEIYFVGIIDILQQYNERKIAENGWKRFVYNKNDISAVPPGHYGSRFLEFVEAHVLTPAAAQE</sequence>
<evidence type="ECO:0000313" key="4">
    <source>
        <dbReference type="EMBL" id="KAF0697469.1"/>
    </source>
</evidence>
<name>A0A485KUI3_9STRA</name>
<keyword evidence="1" id="KW-0418">Kinase</keyword>
<dbReference type="InterPro" id="IPR027483">
    <property type="entry name" value="PInositol-4-P-4/5-kinase_C_sf"/>
</dbReference>